<feature type="region of interest" description="Disordered" evidence="1">
    <location>
        <begin position="290"/>
        <end position="336"/>
    </location>
</feature>
<dbReference type="EMBL" id="JBFXLS010000133">
    <property type="protein sequence ID" value="KAL2814052.1"/>
    <property type="molecule type" value="Genomic_DNA"/>
</dbReference>
<sequence>MDYKRCADLHNEILRRGWTGSGEDPSLFQPQTWWENEAPSEETASSLSPFLIEFLKRAYISPRHSGPATFFYYCHHLCSPGDMLSDMFLDSVEKDQYVLLYRSTSWNHNDENLGLAFDLYTSTATFISNYYECFDICQNAYSWMPLETILAGYLEMIDEGKVVPVRCAEDLASEPPASPVPISPWVMYLYTPIDVQKAVSAMKHDQLGELAAYKHLVWHDPTTFSEELVPPVTFAFEFLKAISQFRVRFRYLAPGIRFPTVEEFLAQSADWSHPGSHSLRIFQVEFLSDEDEDIDEEEDDDDDEEEEEEEEEEKDNKSSATTHSPSHPPGFMKPKAYSERTLPGVYIEQVHPNHKYNFSNEFRLELPFGIGANGWAQQ</sequence>
<evidence type="ECO:0000313" key="2">
    <source>
        <dbReference type="EMBL" id="KAL2814052.1"/>
    </source>
</evidence>
<evidence type="ECO:0000256" key="1">
    <source>
        <dbReference type="SAM" id="MobiDB-lite"/>
    </source>
</evidence>
<feature type="compositionally biased region" description="Acidic residues" evidence="1">
    <location>
        <begin position="290"/>
        <end position="313"/>
    </location>
</feature>
<dbReference type="Proteomes" id="UP001610335">
    <property type="component" value="Unassembled WGS sequence"/>
</dbReference>
<comment type="caution">
    <text evidence="2">The sequence shown here is derived from an EMBL/GenBank/DDBJ whole genome shotgun (WGS) entry which is preliminary data.</text>
</comment>
<gene>
    <name evidence="2" type="ORF">BDW59DRAFT_167310</name>
</gene>
<protein>
    <submittedName>
        <fullName evidence="2">Uncharacterized protein</fullName>
    </submittedName>
</protein>
<proteinExistence type="predicted"/>
<organism evidence="2 3">
    <name type="scientific">Aspergillus cavernicola</name>
    <dbReference type="NCBI Taxonomy" id="176166"/>
    <lineage>
        <taxon>Eukaryota</taxon>
        <taxon>Fungi</taxon>
        <taxon>Dikarya</taxon>
        <taxon>Ascomycota</taxon>
        <taxon>Pezizomycotina</taxon>
        <taxon>Eurotiomycetes</taxon>
        <taxon>Eurotiomycetidae</taxon>
        <taxon>Eurotiales</taxon>
        <taxon>Aspergillaceae</taxon>
        <taxon>Aspergillus</taxon>
        <taxon>Aspergillus subgen. Nidulantes</taxon>
    </lineage>
</organism>
<keyword evidence="3" id="KW-1185">Reference proteome</keyword>
<accession>A0ABR4HF65</accession>
<evidence type="ECO:0000313" key="3">
    <source>
        <dbReference type="Proteomes" id="UP001610335"/>
    </source>
</evidence>
<reference evidence="2 3" key="1">
    <citation type="submission" date="2024-07" db="EMBL/GenBank/DDBJ databases">
        <title>Section-level genome sequencing and comparative genomics of Aspergillus sections Usti and Cavernicolus.</title>
        <authorList>
            <consortium name="Lawrence Berkeley National Laboratory"/>
            <person name="Nybo J.L."/>
            <person name="Vesth T.C."/>
            <person name="Theobald S."/>
            <person name="Frisvad J.C."/>
            <person name="Larsen T.O."/>
            <person name="Kjaerboelling I."/>
            <person name="Rothschild-Mancinelli K."/>
            <person name="Lyhne E.K."/>
            <person name="Kogle M.E."/>
            <person name="Barry K."/>
            <person name="Clum A."/>
            <person name="Na H."/>
            <person name="Ledsgaard L."/>
            <person name="Lin J."/>
            <person name="Lipzen A."/>
            <person name="Kuo A."/>
            <person name="Riley R."/>
            <person name="Mondo S."/>
            <person name="LaButti K."/>
            <person name="Haridas S."/>
            <person name="Pangalinan J."/>
            <person name="Salamov A.A."/>
            <person name="Simmons B.A."/>
            <person name="Magnuson J.K."/>
            <person name="Chen J."/>
            <person name="Drula E."/>
            <person name="Henrissat B."/>
            <person name="Wiebenga A."/>
            <person name="Lubbers R.J."/>
            <person name="Gomes A.C."/>
            <person name="Makela M.R."/>
            <person name="Stajich J."/>
            <person name="Grigoriev I.V."/>
            <person name="Mortensen U.H."/>
            <person name="De vries R.P."/>
            <person name="Baker S.E."/>
            <person name="Andersen M.R."/>
        </authorList>
    </citation>
    <scope>NUCLEOTIDE SEQUENCE [LARGE SCALE GENOMIC DNA]</scope>
    <source>
        <strain evidence="2 3">CBS 600.67</strain>
    </source>
</reference>
<name>A0ABR4HF65_9EURO</name>